<dbReference type="EMBL" id="JAMZMH010000014">
    <property type="protein sequence ID" value="MDT0249624.1"/>
    <property type="molecule type" value="Genomic_DNA"/>
</dbReference>
<evidence type="ECO:0000259" key="5">
    <source>
        <dbReference type="PROSITE" id="PS50206"/>
    </source>
</evidence>
<dbReference type="PANTHER" id="PTHR10953:SF102">
    <property type="entry name" value="ADENYLYLTRANSFERASE AND SULFURTRANSFERASE MOCS3"/>
    <property type="match status" value="1"/>
</dbReference>
<evidence type="ECO:0000256" key="4">
    <source>
        <dbReference type="SAM" id="Phobius"/>
    </source>
</evidence>
<organism evidence="6 7">
    <name type="scientific">Actinomyces oris</name>
    <dbReference type="NCBI Taxonomy" id="544580"/>
    <lineage>
        <taxon>Bacteria</taxon>
        <taxon>Bacillati</taxon>
        <taxon>Actinomycetota</taxon>
        <taxon>Actinomycetes</taxon>
        <taxon>Actinomycetales</taxon>
        <taxon>Actinomycetaceae</taxon>
        <taxon>Actinomyces</taxon>
    </lineage>
</organism>
<dbReference type="GO" id="GO:0005829">
    <property type="term" value="C:cytosol"/>
    <property type="evidence" value="ECO:0007669"/>
    <property type="project" value="TreeGrafter"/>
</dbReference>
<dbReference type="InterPro" id="IPR045886">
    <property type="entry name" value="ThiF/MoeB/HesA"/>
</dbReference>
<evidence type="ECO:0000313" key="6">
    <source>
        <dbReference type="EMBL" id="MDT0249624.1"/>
    </source>
</evidence>
<dbReference type="InterPro" id="IPR036873">
    <property type="entry name" value="Rhodanese-like_dom_sf"/>
</dbReference>
<dbReference type="FunFam" id="3.40.50.720:FF:000033">
    <property type="entry name" value="Adenylyltransferase and sulfurtransferase MOCS3"/>
    <property type="match status" value="1"/>
</dbReference>
<gene>
    <name evidence="6" type="primary">moeB</name>
    <name evidence="6" type="ORF">RMW62_11075</name>
</gene>
<dbReference type="NCBIfam" id="NF004281">
    <property type="entry name" value="PRK05690.1"/>
    <property type="match status" value="1"/>
</dbReference>
<keyword evidence="6" id="KW-0548">Nucleotidyltransferase</keyword>
<dbReference type="Pfam" id="PF00899">
    <property type="entry name" value="ThiF"/>
    <property type="match status" value="1"/>
</dbReference>
<accession>A0AAE4K1L0</accession>
<dbReference type="CDD" id="cd00158">
    <property type="entry name" value="RHOD"/>
    <property type="match status" value="1"/>
</dbReference>
<protein>
    <submittedName>
        <fullName evidence="6">Molybdopterin-synthase adenylyltransferase MoeB</fullName>
    </submittedName>
</protein>
<dbReference type="InterPro" id="IPR001763">
    <property type="entry name" value="Rhodanese-like_dom"/>
</dbReference>
<evidence type="ECO:0000256" key="2">
    <source>
        <dbReference type="ARBA" id="ARBA00022741"/>
    </source>
</evidence>
<dbReference type="GO" id="GO:0005524">
    <property type="term" value="F:ATP binding"/>
    <property type="evidence" value="ECO:0007669"/>
    <property type="project" value="UniProtKB-KW"/>
</dbReference>
<dbReference type="PROSITE" id="PS50206">
    <property type="entry name" value="RHODANESE_3"/>
    <property type="match status" value="1"/>
</dbReference>
<keyword evidence="4" id="KW-0472">Membrane</keyword>
<dbReference type="GO" id="GO:0004792">
    <property type="term" value="F:thiosulfate-cyanide sulfurtransferase activity"/>
    <property type="evidence" value="ECO:0007669"/>
    <property type="project" value="TreeGrafter"/>
</dbReference>
<dbReference type="PANTHER" id="PTHR10953">
    <property type="entry name" value="UBIQUITIN-ACTIVATING ENZYME E1"/>
    <property type="match status" value="1"/>
</dbReference>
<evidence type="ECO:0000256" key="3">
    <source>
        <dbReference type="ARBA" id="ARBA00022840"/>
    </source>
</evidence>
<keyword evidence="3" id="KW-0067">ATP-binding</keyword>
<dbReference type="CDD" id="cd00757">
    <property type="entry name" value="ThiF_MoeB_HesA_family"/>
    <property type="match status" value="1"/>
</dbReference>
<dbReference type="GO" id="GO:0008641">
    <property type="term" value="F:ubiquitin-like modifier activating enzyme activity"/>
    <property type="evidence" value="ECO:0007669"/>
    <property type="project" value="InterPro"/>
</dbReference>
<reference evidence="6" key="1">
    <citation type="submission" date="2022-06" db="EMBL/GenBank/DDBJ databases">
        <title>Draft Genome Sequences of Three Actinomyces oris Strains, Isolated from Healthy Human Feces.</title>
        <authorList>
            <person name="Ye Y."/>
            <person name="Liu C."/>
            <person name="Zhao J."/>
            <person name="Xu J."/>
            <person name="Huang H."/>
            <person name="Wang B."/>
            <person name="Wei J."/>
            <person name="Jing X."/>
        </authorList>
    </citation>
    <scope>NUCLEOTIDE SEQUENCE</scope>
    <source>
        <strain evidence="6">CNGBCC1803368</strain>
    </source>
</reference>
<comment type="caution">
    <text evidence="6">The sequence shown here is derived from an EMBL/GenBank/DDBJ whole genome shotgun (WGS) entry which is preliminary data.</text>
</comment>
<dbReference type="SUPFAM" id="SSF69572">
    <property type="entry name" value="Activating enzymes of the ubiquitin-like proteins"/>
    <property type="match status" value="1"/>
</dbReference>
<evidence type="ECO:0000256" key="1">
    <source>
        <dbReference type="ARBA" id="ARBA00022679"/>
    </source>
</evidence>
<dbReference type="SMART" id="SM00450">
    <property type="entry name" value="RHOD"/>
    <property type="match status" value="1"/>
</dbReference>
<feature type="domain" description="Rhodanese" evidence="5">
    <location>
        <begin position="332"/>
        <end position="417"/>
    </location>
</feature>
<keyword evidence="4" id="KW-1133">Transmembrane helix</keyword>
<dbReference type="RefSeq" id="WP_311373225.1">
    <property type="nucleotide sequence ID" value="NZ_JAMZMH010000014.1"/>
</dbReference>
<dbReference type="Gene3D" id="3.40.50.720">
    <property type="entry name" value="NAD(P)-binding Rossmann-like Domain"/>
    <property type="match status" value="1"/>
</dbReference>
<dbReference type="Pfam" id="PF00581">
    <property type="entry name" value="Rhodanese"/>
    <property type="match status" value="1"/>
</dbReference>
<keyword evidence="2" id="KW-0547">Nucleotide-binding</keyword>
<dbReference type="InterPro" id="IPR000594">
    <property type="entry name" value="ThiF_NAD_FAD-bd"/>
</dbReference>
<keyword evidence="4" id="KW-0812">Transmembrane</keyword>
<dbReference type="Proteomes" id="UP001180729">
    <property type="component" value="Unassembled WGS sequence"/>
</dbReference>
<sequence length="418" mass="43514">MRVREGLVSTVDRSDRVGVCGSVIAEERLRPLSRDELERYHRNALVPQVGLVGQQRIRASRVLLIGAGGLGAPAALYLAAAGVGTIGLIDDDNVDVSNLQRQVIHATAAVGRPKVDSAAEAIRALNPDIEVVAHRTRLTADNALEQLDGWDVVIDGTDNFPTRYLVNDATVMLGLPLVHGAVLGFNGQVGVFDARRGPCYRCLHPAPPPAGSVPSCAEAGVLGVLPGIIGTMQAAEALKLVIGGGQPLLGRLALLDAWGAHLREIPVAKNPDCPVCGKNPTITALVAEADTCVVPRTPEADTQPQEPGSGGEALGAGVGDVSAAELRRLLEGDVPPALLDVREDIEVALEPMEGALHIPLREVVARMNELDGDRPTVVVCAAGVRSARAIEALKAAGYPGRLLSLEGGMKAWAAGAAD</sequence>
<dbReference type="InterPro" id="IPR035985">
    <property type="entry name" value="Ubiquitin-activating_enz"/>
</dbReference>
<dbReference type="GO" id="GO:0016779">
    <property type="term" value="F:nucleotidyltransferase activity"/>
    <property type="evidence" value="ECO:0007669"/>
    <property type="project" value="UniProtKB-KW"/>
</dbReference>
<dbReference type="AlphaFoldDB" id="A0AAE4K1L0"/>
<feature type="transmembrane region" description="Helical" evidence="4">
    <location>
        <begin position="62"/>
        <end position="89"/>
    </location>
</feature>
<name>A0AAE4K1L0_9ACTO</name>
<dbReference type="GO" id="GO:0008146">
    <property type="term" value="F:sulfotransferase activity"/>
    <property type="evidence" value="ECO:0007669"/>
    <property type="project" value="TreeGrafter"/>
</dbReference>
<evidence type="ECO:0000313" key="7">
    <source>
        <dbReference type="Proteomes" id="UP001180729"/>
    </source>
</evidence>
<keyword evidence="1" id="KW-0808">Transferase</keyword>
<proteinExistence type="predicted"/>
<dbReference type="Gene3D" id="3.40.250.10">
    <property type="entry name" value="Rhodanese-like domain"/>
    <property type="match status" value="1"/>
</dbReference>